<keyword evidence="3" id="KW-1185">Reference proteome</keyword>
<name>A0A8S1W2D5_PAROT</name>
<dbReference type="InterPro" id="IPR001680">
    <property type="entry name" value="WD40_rpt"/>
</dbReference>
<reference evidence="2" key="1">
    <citation type="submission" date="2021-01" db="EMBL/GenBank/DDBJ databases">
        <authorList>
            <consortium name="Genoscope - CEA"/>
            <person name="William W."/>
        </authorList>
    </citation>
    <scope>NUCLEOTIDE SEQUENCE</scope>
</reference>
<keyword evidence="1" id="KW-0853">WD repeat</keyword>
<dbReference type="SMART" id="SM00320">
    <property type="entry name" value="WD40"/>
    <property type="match status" value="3"/>
</dbReference>
<comment type="caution">
    <text evidence="2">The sequence shown here is derived from an EMBL/GenBank/DDBJ whole genome shotgun (WGS) entry which is preliminary data.</text>
</comment>
<evidence type="ECO:0000313" key="3">
    <source>
        <dbReference type="Proteomes" id="UP000683925"/>
    </source>
</evidence>
<proteinExistence type="predicted"/>
<dbReference type="PROSITE" id="PS50294">
    <property type="entry name" value="WD_REPEATS_REGION"/>
    <property type="match status" value="1"/>
</dbReference>
<protein>
    <recommendedName>
        <fullName evidence="4">WD40-repeat-containing domain</fullName>
    </recommendedName>
</protein>
<evidence type="ECO:0000256" key="1">
    <source>
        <dbReference type="PROSITE-ProRule" id="PRU00221"/>
    </source>
</evidence>
<evidence type="ECO:0000313" key="2">
    <source>
        <dbReference type="EMBL" id="CAD8182425.1"/>
    </source>
</evidence>
<dbReference type="PROSITE" id="PS50082">
    <property type="entry name" value="WD_REPEATS_2"/>
    <property type="match status" value="1"/>
</dbReference>
<evidence type="ECO:0008006" key="4">
    <source>
        <dbReference type="Google" id="ProtNLM"/>
    </source>
</evidence>
<dbReference type="AlphaFoldDB" id="A0A8S1W2D5"/>
<dbReference type="OrthoDB" id="290798at2759"/>
<feature type="repeat" description="WD" evidence="1">
    <location>
        <begin position="109"/>
        <end position="143"/>
    </location>
</feature>
<dbReference type="OMA" id="FIWAANT"/>
<dbReference type="GO" id="GO:0097361">
    <property type="term" value="C:cytosolic [4Fe-4S] assembly targeting complex"/>
    <property type="evidence" value="ECO:0007669"/>
    <property type="project" value="TreeGrafter"/>
</dbReference>
<dbReference type="Pfam" id="PF00400">
    <property type="entry name" value="WD40"/>
    <property type="match status" value="2"/>
</dbReference>
<dbReference type="GO" id="GO:0016226">
    <property type="term" value="P:iron-sulfur cluster assembly"/>
    <property type="evidence" value="ECO:0007669"/>
    <property type="project" value="TreeGrafter"/>
</dbReference>
<dbReference type="PANTHER" id="PTHR19920:SF0">
    <property type="entry name" value="CYTOSOLIC IRON-SULFUR PROTEIN ASSEMBLY PROTEIN CIAO1-RELATED"/>
    <property type="match status" value="1"/>
</dbReference>
<sequence length="333" mass="38604">MFQEENVELFEGPIKLKLIDESNKQNGGCQGIAFNSTGTLLLTDDWRKKIIWSFKNGKMEVLKSLNGADTTINCVVFSKKQNSFIYSDDASISIWKQQNDNEWIFSDPQTKHKNAILCLTLNEQEDILFTGGADFIITVWKVDLTLNQLTYVQSLQKHTFSVFALSLNISENQLVSCGQEIIIWQKNNEQLWEFGYVVKQSIIQDGSRVKFLDDNQFIWAANTQESNQIFVFEHQDGCFQENEEKTIQLSQDKAPFDLQLFPIVYNKQKNTIFFKHKSHLYILRRLKNGHLKIVEVFSLDAVQTQGNVTQNGDYLVEWNETKKGFSTYEIVYE</sequence>
<gene>
    <name evidence="2" type="ORF">POCTA_138.1.T0790008</name>
</gene>
<dbReference type="EMBL" id="CAJJDP010000078">
    <property type="protein sequence ID" value="CAD8182425.1"/>
    <property type="molecule type" value="Genomic_DNA"/>
</dbReference>
<accession>A0A8S1W2D5</accession>
<organism evidence="2 3">
    <name type="scientific">Paramecium octaurelia</name>
    <dbReference type="NCBI Taxonomy" id="43137"/>
    <lineage>
        <taxon>Eukaryota</taxon>
        <taxon>Sar</taxon>
        <taxon>Alveolata</taxon>
        <taxon>Ciliophora</taxon>
        <taxon>Intramacronucleata</taxon>
        <taxon>Oligohymenophorea</taxon>
        <taxon>Peniculida</taxon>
        <taxon>Parameciidae</taxon>
        <taxon>Paramecium</taxon>
    </lineage>
</organism>
<dbReference type="Proteomes" id="UP000683925">
    <property type="component" value="Unassembled WGS sequence"/>
</dbReference>
<dbReference type="PANTHER" id="PTHR19920">
    <property type="entry name" value="WD40 PROTEIN CIAO1"/>
    <property type="match status" value="1"/>
</dbReference>